<evidence type="ECO:0000259" key="4">
    <source>
        <dbReference type="PROSITE" id="PS50893"/>
    </source>
</evidence>
<dbReference type="GO" id="GO:0022857">
    <property type="term" value="F:transmembrane transporter activity"/>
    <property type="evidence" value="ECO:0007669"/>
    <property type="project" value="TreeGrafter"/>
</dbReference>
<protein>
    <submittedName>
        <fullName evidence="5">ABC-type lipoprotein export system ATPase subunit</fullName>
    </submittedName>
</protein>
<dbReference type="GO" id="GO:0016887">
    <property type="term" value="F:ATP hydrolysis activity"/>
    <property type="evidence" value="ECO:0007669"/>
    <property type="project" value="InterPro"/>
</dbReference>
<evidence type="ECO:0000256" key="3">
    <source>
        <dbReference type="SAM" id="Phobius"/>
    </source>
</evidence>
<dbReference type="InterPro" id="IPR003593">
    <property type="entry name" value="AAA+_ATPase"/>
</dbReference>
<dbReference type="InterPro" id="IPR027417">
    <property type="entry name" value="P-loop_NTPase"/>
</dbReference>
<dbReference type="Pfam" id="PF02405">
    <property type="entry name" value="MlaE"/>
    <property type="match status" value="1"/>
</dbReference>
<keyword evidence="6" id="KW-1185">Reference proteome</keyword>
<keyword evidence="3" id="KW-1133">Transmembrane helix</keyword>
<dbReference type="InterPro" id="IPR003439">
    <property type="entry name" value="ABC_transporter-like_ATP-bd"/>
</dbReference>
<feature type="transmembrane region" description="Helical" evidence="3">
    <location>
        <begin position="355"/>
        <end position="374"/>
    </location>
</feature>
<dbReference type="Pfam" id="PF00005">
    <property type="entry name" value="ABC_tran"/>
    <property type="match status" value="1"/>
</dbReference>
<feature type="transmembrane region" description="Helical" evidence="3">
    <location>
        <begin position="452"/>
        <end position="473"/>
    </location>
</feature>
<dbReference type="InParanoid" id="A0A395JNH2"/>
<comment type="caution">
    <text evidence="5">The sequence shown here is derived from an EMBL/GenBank/DDBJ whole genome shotgun (WGS) entry which is preliminary data.</text>
</comment>
<keyword evidence="1" id="KW-0547">Nucleotide-binding</keyword>
<reference evidence="5 6" key="1">
    <citation type="submission" date="2018-06" db="EMBL/GenBank/DDBJ databases">
        <title>Genomic Encyclopedia of Type Strains, Phase IV (KMG-IV): sequencing the most valuable type-strain genomes for metagenomic binning, comparative biology and taxonomic classification.</title>
        <authorList>
            <person name="Goeker M."/>
        </authorList>
    </citation>
    <scope>NUCLEOTIDE SEQUENCE [LARGE SCALE GENOMIC DNA]</scope>
    <source>
        <strain evidence="5 6">DSM 24032</strain>
    </source>
</reference>
<evidence type="ECO:0000256" key="1">
    <source>
        <dbReference type="ARBA" id="ARBA00022741"/>
    </source>
</evidence>
<dbReference type="PANTHER" id="PTHR24220">
    <property type="entry name" value="IMPORT ATP-BINDING PROTEIN"/>
    <property type="match status" value="1"/>
</dbReference>
<dbReference type="InterPro" id="IPR030802">
    <property type="entry name" value="Permease_MalE"/>
</dbReference>
<keyword evidence="2" id="KW-0067">ATP-binding</keyword>
<evidence type="ECO:0000313" key="5">
    <source>
        <dbReference type="EMBL" id="RBP53214.1"/>
    </source>
</evidence>
<feature type="domain" description="ABC transporter" evidence="4">
    <location>
        <begin position="2"/>
        <end position="219"/>
    </location>
</feature>
<feature type="transmembrane region" description="Helical" evidence="3">
    <location>
        <begin position="288"/>
        <end position="309"/>
    </location>
</feature>
<dbReference type="PROSITE" id="PS00211">
    <property type="entry name" value="ABC_TRANSPORTER_1"/>
    <property type="match status" value="1"/>
</dbReference>
<dbReference type="Proteomes" id="UP000253083">
    <property type="component" value="Unassembled WGS sequence"/>
</dbReference>
<dbReference type="InterPro" id="IPR015854">
    <property type="entry name" value="ABC_transpr_LolD-like"/>
</dbReference>
<evidence type="ECO:0000256" key="2">
    <source>
        <dbReference type="ARBA" id="ARBA00022840"/>
    </source>
</evidence>
<dbReference type="Gene3D" id="3.40.50.300">
    <property type="entry name" value="P-loop containing nucleotide triphosphate hydrolases"/>
    <property type="match status" value="1"/>
</dbReference>
<feature type="transmembrane region" description="Helical" evidence="3">
    <location>
        <begin position="316"/>
        <end position="335"/>
    </location>
</feature>
<proteinExistence type="predicted"/>
<dbReference type="SUPFAM" id="SSF52540">
    <property type="entry name" value="P-loop containing nucleoside triphosphate hydrolases"/>
    <property type="match status" value="1"/>
</dbReference>
<organism evidence="5 6">
    <name type="scientific">Arenicella xantha</name>
    <dbReference type="NCBI Taxonomy" id="644221"/>
    <lineage>
        <taxon>Bacteria</taxon>
        <taxon>Pseudomonadati</taxon>
        <taxon>Pseudomonadota</taxon>
        <taxon>Gammaproteobacteria</taxon>
        <taxon>Arenicellales</taxon>
        <taxon>Arenicellaceae</taxon>
        <taxon>Arenicella</taxon>
    </lineage>
</organism>
<dbReference type="InterPro" id="IPR017871">
    <property type="entry name" value="ABC_transporter-like_CS"/>
</dbReference>
<feature type="transmembrane region" description="Helical" evidence="3">
    <location>
        <begin position="395"/>
        <end position="422"/>
    </location>
</feature>
<dbReference type="GO" id="GO:0005524">
    <property type="term" value="F:ATP binding"/>
    <property type="evidence" value="ECO:0007669"/>
    <property type="project" value="UniProtKB-KW"/>
</dbReference>
<evidence type="ECO:0000313" key="6">
    <source>
        <dbReference type="Proteomes" id="UP000253083"/>
    </source>
</evidence>
<dbReference type="AlphaFoldDB" id="A0A395JNH2"/>
<sequence>MLEIRSLSYRLGDGLLFDALDLVVERGEHCVIVGGSGSGKSTLLTLIAEQRLAEISVPSGSVVAMVLQQGALLDHLSVRANLELVARYNPDRYDPTSIDSLLSRLNIGPELHNARISQLSGGQQRRVSIARALLTQPDLIIFDEPDAGLDIHNLSALAMLVAELAEEYQCACLTVSHNPIYIAGVASKVFRLKTGKLESLADWGGSAGDASMLHDRQQSLLSQLSTSQHLNTNANTNTGQSSSAKPSNRALSKIRSKQLVFIVWLKQVILTWLSVWHWPRSLRDEMRIAAYTVYLSFVSGILFFALVGLMLGTTTVAVVQMLSDTALTGLIRLFIKPDDLIQLMGGRYVLYLAPAIGGMLFAARSGSIMSNWLGELVRGKQTQALKLLGVPPSQYLTAPALIGLFVSMIAAIVWFAVCVWFGGVIATQHLFGIADPAAVMSVSAVDVTLSSFWFKTFCYSLIVASTVVALGLAPKQSSHQVNIHTTKTIIYSTLSIALLELLIILSR</sequence>
<accession>A0A395JNH2</accession>
<keyword evidence="3" id="KW-0812">Transmembrane</keyword>
<feature type="transmembrane region" description="Helical" evidence="3">
    <location>
        <begin position="259"/>
        <end position="276"/>
    </location>
</feature>
<dbReference type="EMBL" id="QNRT01000001">
    <property type="protein sequence ID" value="RBP53214.1"/>
    <property type="molecule type" value="Genomic_DNA"/>
</dbReference>
<feature type="transmembrane region" description="Helical" evidence="3">
    <location>
        <begin position="485"/>
        <end position="505"/>
    </location>
</feature>
<dbReference type="GO" id="GO:0043190">
    <property type="term" value="C:ATP-binding cassette (ABC) transporter complex"/>
    <property type="evidence" value="ECO:0007669"/>
    <property type="project" value="InterPro"/>
</dbReference>
<dbReference type="PANTHER" id="PTHR24220:SF659">
    <property type="entry name" value="TRANSPORTER, PUTATIVE-RELATED"/>
    <property type="match status" value="1"/>
</dbReference>
<dbReference type="PROSITE" id="PS50893">
    <property type="entry name" value="ABC_TRANSPORTER_2"/>
    <property type="match status" value="1"/>
</dbReference>
<dbReference type="RefSeq" id="WP_113952804.1">
    <property type="nucleotide sequence ID" value="NZ_QNRT01000001.1"/>
</dbReference>
<gene>
    <name evidence="5" type="ORF">DFR28_101600</name>
</gene>
<keyword evidence="3" id="KW-0472">Membrane</keyword>
<keyword evidence="5" id="KW-0449">Lipoprotein</keyword>
<dbReference type="SMART" id="SM00382">
    <property type="entry name" value="AAA"/>
    <property type="match status" value="1"/>
</dbReference>
<dbReference type="OrthoDB" id="9802264at2"/>
<name>A0A395JNH2_9GAMM</name>